<evidence type="ECO:0000256" key="1">
    <source>
        <dbReference type="ARBA" id="ARBA00023125"/>
    </source>
</evidence>
<evidence type="ECO:0000313" key="3">
    <source>
        <dbReference type="EMBL" id="QII83140.1"/>
    </source>
</evidence>
<feature type="domain" description="HTH cro/C1-type" evidence="2">
    <location>
        <begin position="5"/>
        <end position="59"/>
    </location>
</feature>
<dbReference type="Gene3D" id="1.10.260.40">
    <property type="entry name" value="lambda repressor-like DNA-binding domains"/>
    <property type="match status" value="1"/>
</dbReference>
<dbReference type="AlphaFoldDB" id="A0A6G7KD10"/>
<organism evidence="3 4">
    <name type="scientific">Jeotgalibaca arthritidis</name>
    <dbReference type="NCBI Taxonomy" id="1868794"/>
    <lineage>
        <taxon>Bacteria</taxon>
        <taxon>Bacillati</taxon>
        <taxon>Bacillota</taxon>
        <taxon>Bacilli</taxon>
        <taxon>Lactobacillales</taxon>
        <taxon>Carnobacteriaceae</taxon>
        <taxon>Jeotgalibaca</taxon>
    </lineage>
</organism>
<gene>
    <name evidence="3" type="ORF">G7057_06520</name>
</gene>
<dbReference type="Pfam" id="PF01381">
    <property type="entry name" value="HTH_3"/>
    <property type="match status" value="1"/>
</dbReference>
<dbReference type="Proteomes" id="UP000501451">
    <property type="component" value="Chromosome"/>
</dbReference>
<sequence length="72" mass="8384">MINKVKEKRTEKKLTQEELANKVGVTRRTIISLEKGSYIPSLLLAIDIAQVLNIRIEDLFFKEECKNEKDYS</sequence>
<keyword evidence="4" id="KW-1185">Reference proteome</keyword>
<reference evidence="3 4" key="1">
    <citation type="journal article" date="2017" name="Int. J. Syst. Evol. Microbiol.">
        <title>Jeotgalibaca porci sp. nov. and Jeotgalibaca arthritidis sp. nov., isolated from pigs, and emended description of the genus Jeotgalibaca.</title>
        <authorList>
            <person name="Zamora L."/>
            <person name="Perez-Sancho M."/>
            <person name="Dominguez L."/>
            <person name="Fernandez-Garayzabal J.F."/>
            <person name="Vela A.I."/>
        </authorList>
    </citation>
    <scope>NUCLEOTIDE SEQUENCE [LARGE SCALE GENOMIC DNA]</scope>
    <source>
        <strain evidence="3 4">CECT 9157</strain>
    </source>
</reference>
<dbReference type="PROSITE" id="PS50943">
    <property type="entry name" value="HTH_CROC1"/>
    <property type="match status" value="1"/>
</dbReference>
<dbReference type="PANTHER" id="PTHR46558">
    <property type="entry name" value="TRACRIPTIONAL REGULATORY PROTEIN-RELATED-RELATED"/>
    <property type="match status" value="1"/>
</dbReference>
<dbReference type="GO" id="GO:0003677">
    <property type="term" value="F:DNA binding"/>
    <property type="evidence" value="ECO:0007669"/>
    <property type="project" value="UniProtKB-KW"/>
</dbReference>
<proteinExistence type="predicted"/>
<dbReference type="InterPro" id="IPR010982">
    <property type="entry name" value="Lambda_DNA-bd_dom_sf"/>
</dbReference>
<dbReference type="KEGG" id="jar:G7057_06520"/>
<protein>
    <submittedName>
        <fullName evidence="3">Helix-turn-helix transcriptional regulator</fullName>
    </submittedName>
</protein>
<name>A0A6G7KD10_9LACT</name>
<evidence type="ECO:0000313" key="4">
    <source>
        <dbReference type="Proteomes" id="UP000501451"/>
    </source>
</evidence>
<dbReference type="EMBL" id="CP049740">
    <property type="protein sequence ID" value="QII83140.1"/>
    <property type="molecule type" value="Genomic_DNA"/>
</dbReference>
<dbReference type="CDD" id="cd00093">
    <property type="entry name" value="HTH_XRE"/>
    <property type="match status" value="1"/>
</dbReference>
<dbReference type="PANTHER" id="PTHR46558:SF4">
    <property type="entry name" value="DNA-BIDING PHAGE PROTEIN"/>
    <property type="match status" value="1"/>
</dbReference>
<dbReference type="SUPFAM" id="SSF47413">
    <property type="entry name" value="lambda repressor-like DNA-binding domains"/>
    <property type="match status" value="1"/>
</dbReference>
<evidence type="ECO:0000259" key="2">
    <source>
        <dbReference type="PROSITE" id="PS50943"/>
    </source>
</evidence>
<dbReference type="SMART" id="SM00530">
    <property type="entry name" value="HTH_XRE"/>
    <property type="match status" value="1"/>
</dbReference>
<keyword evidence="1" id="KW-0238">DNA-binding</keyword>
<dbReference type="InterPro" id="IPR001387">
    <property type="entry name" value="Cro/C1-type_HTH"/>
</dbReference>
<accession>A0A6G7KD10</accession>